<evidence type="ECO:0000313" key="1">
    <source>
        <dbReference type="EMBL" id="MBU8544579.1"/>
    </source>
</evidence>
<evidence type="ECO:0000313" key="2">
    <source>
        <dbReference type="Proteomes" id="UP000689967"/>
    </source>
</evidence>
<comment type="caution">
    <text evidence="1">The sequence shown here is derived from an EMBL/GenBank/DDBJ whole genome shotgun (WGS) entry which is preliminary data.</text>
</comment>
<proteinExistence type="predicted"/>
<organism evidence="1 2">
    <name type="scientific">Falsiroseomonas oleicola</name>
    <dbReference type="NCBI Taxonomy" id="2801474"/>
    <lineage>
        <taxon>Bacteria</taxon>
        <taxon>Pseudomonadati</taxon>
        <taxon>Pseudomonadota</taxon>
        <taxon>Alphaproteobacteria</taxon>
        <taxon>Acetobacterales</taxon>
        <taxon>Roseomonadaceae</taxon>
        <taxon>Falsiroseomonas</taxon>
    </lineage>
</organism>
<dbReference type="EMBL" id="JAERQM010000003">
    <property type="protein sequence ID" value="MBU8544579.1"/>
    <property type="molecule type" value="Genomic_DNA"/>
</dbReference>
<dbReference type="InterPro" id="IPR041164">
    <property type="entry name" value="LDcluster4"/>
</dbReference>
<keyword evidence="2" id="KW-1185">Reference proteome</keyword>
<dbReference type="InterPro" id="IPR005268">
    <property type="entry name" value="CHP00725"/>
</dbReference>
<sequence length="208" mass="21647">MDLRLHEQAGDVTLQHGARVFDPWRLEWAEATPRPGGVEVTPEAALAALSAARKLRGVPVAVIGPREAGAEELRLAEAVGAGLARCGLVLLCGGKNGAMEAACRGAQRQGGLTIGLLPDEEWPAANDHVMVPLATGIGPARNAILARAAVALIAVGGAYGTISEMALAMQFNRLVLALPPAPEVPGVVRCPTPEDALRRVAMHLLRMS</sequence>
<reference evidence="1 2" key="1">
    <citation type="submission" date="2021-01" db="EMBL/GenBank/DDBJ databases">
        <title>Roseomonas sp. nov, a bacterium isolated from an oil production mixture in Yumen Oilfield.</title>
        <authorList>
            <person name="Wu D."/>
        </authorList>
    </citation>
    <scope>NUCLEOTIDE SEQUENCE [LARGE SCALE GENOMIC DNA]</scope>
    <source>
        <strain evidence="1 2">ROY-5-3</strain>
    </source>
</reference>
<dbReference type="PANTHER" id="PTHR43393">
    <property type="entry name" value="CYTOKININ RIBOSIDE 5'-MONOPHOSPHATE PHOSPHORIBOHYDROLASE"/>
    <property type="match status" value="1"/>
</dbReference>
<protein>
    <submittedName>
        <fullName evidence="1">TIGR00725 family protein</fullName>
    </submittedName>
</protein>
<name>A0ABS6H7A5_9PROT</name>
<dbReference type="InterPro" id="IPR052341">
    <property type="entry name" value="LOG_family_nucleotidases"/>
</dbReference>
<dbReference type="RefSeq" id="WP_216875913.1">
    <property type="nucleotide sequence ID" value="NZ_JAERQM010000003.1"/>
</dbReference>
<accession>A0ABS6H7A5</accession>
<dbReference type="Pfam" id="PF18306">
    <property type="entry name" value="LDcluster4"/>
    <property type="match status" value="1"/>
</dbReference>
<dbReference type="Proteomes" id="UP000689967">
    <property type="component" value="Unassembled WGS sequence"/>
</dbReference>
<dbReference type="NCBIfam" id="TIGR00725">
    <property type="entry name" value="TIGR00725 family protein"/>
    <property type="match status" value="1"/>
</dbReference>
<gene>
    <name evidence="1" type="ORF">JJQ90_12735</name>
</gene>
<dbReference type="PANTHER" id="PTHR43393:SF3">
    <property type="entry name" value="LYSINE DECARBOXYLASE-LIKE PROTEIN"/>
    <property type="match status" value="1"/>
</dbReference>